<keyword evidence="4" id="KW-1185">Reference proteome</keyword>
<reference evidence="3" key="1">
    <citation type="journal article" date="2022" name="Int. J. Mol. Sci.">
        <title>Draft Genome of Tanacetum Coccineum: Genomic Comparison of Closely Related Tanacetum-Family Plants.</title>
        <authorList>
            <person name="Yamashiro T."/>
            <person name="Shiraishi A."/>
            <person name="Nakayama K."/>
            <person name="Satake H."/>
        </authorList>
    </citation>
    <scope>NUCLEOTIDE SEQUENCE</scope>
</reference>
<keyword evidence="1" id="KW-0677">Repeat</keyword>
<comment type="caution">
    <text evidence="3">The sequence shown here is derived from an EMBL/GenBank/DDBJ whole genome shotgun (WGS) entry which is preliminary data.</text>
</comment>
<evidence type="ECO:0000256" key="2">
    <source>
        <dbReference type="ARBA" id="ARBA00023098"/>
    </source>
</evidence>
<dbReference type="PANTHER" id="PTHR18896:SF115">
    <property type="entry name" value="PHOSPHOLIPASE D ALPHA 1"/>
    <property type="match status" value="1"/>
</dbReference>
<reference evidence="3" key="2">
    <citation type="submission" date="2022-01" db="EMBL/GenBank/DDBJ databases">
        <authorList>
            <person name="Yamashiro T."/>
            <person name="Shiraishi A."/>
            <person name="Satake H."/>
            <person name="Nakayama K."/>
        </authorList>
    </citation>
    <scope>NUCLEOTIDE SEQUENCE</scope>
</reference>
<evidence type="ECO:0000256" key="1">
    <source>
        <dbReference type="ARBA" id="ARBA00022737"/>
    </source>
</evidence>
<dbReference type="EMBL" id="BQNB010016997">
    <property type="protein sequence ID" value="GJT58205.1"/>
    <property type="molecule type" value="Genomic_DNA"/>
</dbReference>
<proteinExistence type="predicted"/>
<accession>A0ABQ5F4U4</accession>
<evidence type="ECO:0000313" key="3">
    <source>
        <dbReference type="EMBL" id="GJT58205.1"/>
    </source>
</evidence>
<dbReference type="InterPro" id="IPR015679">
    <property type="entry name" value="PLipase_D_fam"/>
</dbReference>
<evidence type="ECO:0000313" key="4">
    <source>
        <dbReference type="Proteomes" id="UP001151760"/>
    </source>
</evidence>
<dbReference type="PANTHER" id="PTHR18896">
    <property type="entry name" value="PHOSPHOLIPASE D"/>
    <property type="match status" value="1"/>
</dbReference>
<name>A0ABQ5F4U4_9ASTR</name>
<sequence>MWLEGILENASVQAILDWQRRTMEMMYKDIVQALEAQGHLEDPRDYLTFFCFRNREAKTSGEYEPSESPKLDSDYESLRGLTFHDLFDDEYIIVGSANINQRSMNYARDSEIAMGAYQTYHLSILEPARGQVHSFCMALWYEHLQVMLARIERTVIGYNVNFDPDKKNKLSSWPKKNLKDKMVVVHVAVHVDVNKLKGNLISVKKVASGLTLPFMKDSEEPGLAPTALDEMRTSREDEELLWTYSYLRVGVGALDMGLVAGKDDVDLLVGVDDLAVDLGVGVEDLTGIAELDMGLDDAANVGHPVRVVGLLAGLAGLPLEEAGLPLKEPGLEQRRRAYAV</sequence>
<dbReference type="SUPFAM" id="SSF56024">
    <property type="entry name" value="Phospholipase D/nuclease"/>
    <property type="match status" value="1"/>
</dbReference>
<organism evidence="3 4">
    <name type="scientific">Tanacetum coccineum</name>
    <dbReference type="NCBI Taxonomy" id="301880"/>
    <lineage>
        <taxon>Eukaryota</taxon>
        <taxon>Viridiplantae</taxon>
        <taxon>Streptophyta</taxon>
        <taxon>Embryophyta</taxon>
        <taxon>Tracheophyta</taxon>
        <taxon>Spermatophyta</taxon>
        <taxon>Magnoliopsida</taxon>
        <taxon>eudicotyledons</taxon>
        <taxon>Gunneridae</taxon>
        <taxon>Pentapetalae</taxon>
        <taxon>asterids</taxon>
        <taxon>campanulids</taxon>
        <taxon>Asterales</taxon>
        <taxon>Asteraceae</taxon>
        <taxon>Asteroideae</taxon>
        <taxon>Anthemideae</taxon>
        <taxon>Anthemidinae</taxon>
        <taxon>Tanacetum</taxon>
    </lineage>
</organism>
<protein>
    <submittedName>
        <fullName evidence="3">Phospholipase D alpha 1</fullName>
    </submittedName>
</protein>
<gene>
    <name evidence="3" type="ORF">Tco_0993259</name>
</gene>
<dbReference type="Proteomes" id="UP001151760">
    <property type="component" value="Unassembled WGS sequence"/>
</dbReference>
<keyword evidence="2" id="KW-0443">Lipid metabolism</keyword>